<protein>
    <submittedName>
        <fullName evidence="1">Uncharacterized protein</fullName>
    </submittedName>
</protein>
<comment type="caution">
    <text evidence="1">The sequence shown here is derived from an EMBL/GenBank/DDBJ whole genome shotgun (WGS) entry which is preliminary data.</text>
</comment>
<proteinExistence type="predicted"/>
<dbReference type="AlphaFoldDB" id="A0A4Y2PNN5"/>
<evidence type="ECO:0000313" key="2">
    <source>
        <dbReference type="Proteomes" id="UP000499080"/>
    </source>
</evidence>
<accession>A0A4Y2PNN5</accession>
<sequence>MNTYFTTTHSFLQNVIILKRLKFHKIQTCSAESTRVGLHFPFSLVVVNAETGAPVNHSHKGKTSAPVLLLLSSFYLAAASRREQREDDICPWEPFGRGR</sequence>
<gene>
    <name evidence="1" type="ORF">AVEN_205109_1</name>
</gene>
<organism evidence="1 2">
    <name type="scientific">Araneus ventricosus</name>
    <name type="common">Orbweaver spider</name>
    <name type="synonym">Epeira ventricosa</name>
    <dbReference type="NCBI Taxonomy" id="182803"/>
    <lineage>
        <taxon>Eukaryota</taxon>
        <taxon>Metazoa</taxon>
        <taxon>Ecdysozoa</taxon>
        <taxon>Arthropoda</taxon>
        <taxon>Chelicerata</taxon>
        <taxon>Arachnida</taxon>
        <taxon>Araneae</taxon>
        <taxon>Araneomorphae</taxon>
        <taxon>Entelegynae</taxon>
        <taxon>Araneoidea</taxon>
        <taxon>Araneidae</taxon>
        <taxon>Araneus</taxon>
    </lineage>
</organism>
<dbReference type="Proteomes" id="UP000499080">
    <property type="component" value="Unassembled WGS sequence"/>
</dbReference>
<evidence type="ECO:0000313" key="1">
    <source>
        <dbReference type="EMBL" id="GBN53535.1"/>
    </source>
</evidence>
<dbReference type="EMBL" id="BGPR01011903">
    <property type="protein sequence ID" value="GBN53535.1"/>
    <property type="molecule type" value="Genomic_DNA"/>
</dbReference>
<keyword evidence="2" id="KW-1185">Reference proteome</keyword>
<reference evidence="1 2" key="1">
    <citation type="journal article" date="2019" name="Sci. Rep.">
        <title>Orb-weaving spider Araneus ventricosus genome elucidates the spidroin gene catalogue.</title>
        <authorList>
            <person name="Kono N."/>
            <person name="Nakamura H."/>
            <person name="Ohtoshi R."/>
            <person name="Moran D.A.P."/>
            <person name="Shinohara A."/>
            <person name="Yoshida Y."/>
            <person name="Fujiwara M."/>
            <person name="Mori M."/>
            <person name="Tomita M."/>
            <person name="Arakawa K."/>
        </authorList>
    </citation>
    <scope>NUCLEOTIDE SEQUENCE [LARGE SCALE GENOMIC DNA]</scope>
</reference>
<name>A0A4Y2PNN5_ARAVE</name>